<comment type="catalytic activity">
    <reaction evidence="8">
        <text>(6S)-5,6,7,8-tetrahydrofolyl-(gamma-L-Glu)(n) + (n-1) H2O = (6S)-5,6,7,8-tetrahydrofolate + (n-1) L-glutamate</text>
        <dbReference type="Rhea" id="RHEA:56784"/>
        <dbReference type="Rhea" id="RHEA-COMP:14738"/>
        <dbReference type="ChEBI" id="CHEBI:15377"/>
        <dbReference type="ChEBI" id="CHEBI:29985"/>
        <dbReference type="ChEBI" id="CHEBI:57453"/>
        <dbReference type="ChEBI" id="CHEBI:141005"/>
        <dbReference type="EC" id="3.4.19.9"/>
    </reaction>
</comment>
<sequence>MTLCITLVVLVVWLASGPVSSDTDRPIVGILSLPLEGDRHERGSYIAASYVKFVEAGGARAVPIDFDIAHDDLLELLSHLSGVLLTGGGADLDPHKRVSHSIVTIVDYVLNENANGRALPLFGICLGFEAIAAALSHLAIGVLDRFDALDIAMPLEFTRNAWGGRMFPASRPGGLAVFQDLQTLNITYNHHVMGVSPAKFQETLSSRLRVVATNVDRAQRRFVSAFEGVEAPIFGVQFHPEKPLFEWASRYAIPHTGPARSAGQYLADLFIDACKRSHATFPSVQAEDAHLIYNFSPMFTGKQGSMFVQEYRFPPVSARASSSRPRVQAQ</sequence>
<dbReference type="EMBL" id="CDSF01000090">
    <property type="protein sequence ID" value="CEO99484.1"/>
    <property type="molecule type" value="Genomic_DNA"/>
</dbReference>
<evidence type="ECO:0000256" key="1">
    <source>
        <dbReference type="ARBA" id="ARBA00004239"/>
    </source>
</evidence>
<dbReference type="Pfam" id="PF07722">
    <property type="entry name" value="Peptidase_C26"/>
    <property type="match status" value="1"/>
</dbReference>
<dbReference type="EC" id="3.4.19.9" evidence="3 8"/>
<evidence type="ECO:0000256" key="7">
    <source>
        <dbReference type="PIRSR" id="PIRSR615527-1"/>
    </source>
</evidence>
<feature type="active site" description="Proton donor" evidence="7">
    <location>
        <position position="239"/>
    </location>
</feature>
<comment type="subcellular location">
    <subcellularLocation>
        <location evidence="1">Secreted</location>
        <location evidence="1">Extracellular space</location>
    </subcellularLocation>
</comment>
<dbReference type="Gene3D" id="3.40.50.880">
    <property type="match status" value="1"/>
</dbReference>
<evidence type="ECO:0000313" key="11">
    <source>
        <dbReference type="EMBL" id="SPQ97493.1"/>
    </source>
</evidence>
<dbReference type="PROSITE" id="PS51275">
    <property type="entry name" value="PEPTIDASE_C26_GGH"/>
    <property type="match status" value="1"/>
</dbReference>
<evidence type="ECO:0000256" key="8">
    <source>
        <dbReference type="PROSITE-ProRule" id="PRU00607"/>
    </source>
</evidence>
<evidence type="ECO:0000313" key="12">
    <source>
        <dbReference type="Proteomes" id="UP000039324"/>
    </source>
</evidence>
<dbReference type="GO" id="GO:0005773">
    <property type="term" value="C:vacuole"/>
    <property type="evidence" value="ECO:0007669"/>
    <property type="project" value="TreeGrafter"/>
</dbReference>
<reference evidence="11 13" key="2">
    <citation type="submission" date="2018-03" db="EMBL/GenBank/DDBJ databases">
        <authorList>
            <person name="Fogelqvist J."/>
        </authorList>
    </citation>
    <scope>NUCLEOTIDE SEQUENCE [LARGE SCALE GENOMIC DNA]</scope>
</reference>
<gene>
    <name evidence="10" type="ORF">PBRA_001390</name>
    <name evidence="11" type="ORF">PLBR_LOCUS4708</name>
</gene>
<dbReference type="Proteomes" id="UP000039324">
    <property type="component" value="Unassembled WGS sequence"/>
</dbReference>
<dbReference type="PROSITE" id="PS51273">
    <property type="entry name" value="GATASE_TYPE_1"/>
    <property type="match status" value="1"/>
</dbReference>
<reference evidence="10 12" key="1">
    <citation type="submission" date="2015-02" db="EMBL/GenBank/DDBJ databases">
        <authorList>
            <person name="Chooi Y.-H."/>
        </authorList>
    </citation>
    <scope>NUCLEOTIDE SEQUENCE [LARGE SCALE GENOMIC DNA]</scope>
    <source>
        <strain evidence="10">E3</strain>
    </source>
</reference>
<keyword evidence="5 9" id="KW-0732">Signal</keyword>
<evidence type="ECO:0000256" key="9">
    <source>
        <dbReference type="SAM" id="SignalP"/>
    </source>
</evidence>
<dbReference type="PANTHER" id="PTHR11315:SF19">
    <property type="entry name" value="FOLATE GAMMA-GLUTAMYL HYDROLASE"/>
    <property type="match status" value="1"/>
</dbReference>
<keyword evidence="11" id="KW-0496">Mitochondrion</keyword>
<evidence type="ECO:0000256" key="2">
    <source>
        <dbReference type="ARBA" id="ARBA00011083"/>
    </source>
</evidence>
<dbReference type="PANTHER" id="PTHR11315">
    <property type="entry name" value="PROTEASE FAMILY C26 GAMMA-GLUTAMYL HYDROLASE"/>
    <property type="match status" value="1"/>
</dbReference>
<protein>
    <recommendedName>
        <fullName evidence="3 8">folate gamma-glutamyl hydrolase</fullName>
        <ecNumber evidence="3 8">3.4.19.9</ecNumber>
    </recommendedName>
</protein>
<evidence type="ECO:0000256" key="3">
    <source>
        <dbReference type="ARBA" id="ARBA00012886"/>
    </source>
</evidence>
<proteinExistence type="inferred from homology"/>
<accession>A0A0G4IWF4</accession>
<organism evidence="10 12">
    <name type="scientific">Plasmodiophora brassicae</name>
    <name type="common">Clubroot disease agent</name>
    <dbReference type="NCBI Taxonomy" id="37360"/>
    <lineage>
        <taxon>Eukaryota</taxon>
        <taxon>Sar</taxon>
        <taxon>Rhizaria</taxon>
        <taxon>Endomyxa</taxon>
        <taxon>Phytomyxea</taxon>
        <taxon>Plasmodiophorida</taxon>
        <taxon>Plasmodiophoridae</taxon>
        <taxon>Plasmodiophora</taxon>
    </lineage>
</organism>
<keyword evidence="6 8" id="KW-0378">Hydrolase</keyword>
<feature type="chain" id="PRO_5033223752" description="folate gamma-glutamyl hydrolase" evidence="9">
    <location>
        <begin position="22"/>
        <end position="330"/>
    </location>
</feature>
<keyword evidence="12" id="KW-1185">Reference proteome</keyword>
<feature type="active site" evidence="8">
    <location>
        <position position="239"/>
    </location>
</feature>
<dbReference type="OMA" id="EPVSSHF"/>
<dbReference type="GO" id="GO:0034722">
    <property type="term" value="F:gamma-glutamyl-peptidase activity"/>
    <property type="evidence" value="ECO:0007669"/>
    <property type="project" value="UniProtKB-UniRule"/>
</dbReference>
<dbReference type="GO" id="GO:0005576">
    <property type="term" value="C:extracellular region"/>
    <property type="evidence" value="ECO:0007669"/>
    <property type="project" value="UniProtKB-SubCell"/>
</dbReference>
<dbReference type="AlphaFoldDB" id="A0A0G4IWF4"/>
<dbReference type="EMBL" id="OVEO01000007">
    <property type="protein sequence ID" value="SPQ97493.1"/>
    <property type="molecule type" value="Genomic_DNA"/>
</dbReference>
<dbReference type="GO" id="GO:0046900">
    <property type="term" value="P:tetrahydrofolylpolyglutamate metabolic process"/>
    <property type="evidence" value="ECO:0007669"/>
    <property type="project" value="TreeGrafter"/>
</dbReference>
<evidence type="ECO:0000256" key="6">
    <source>
        <dbReference type="ARBA" id="ARBA00022801"/>
    </source>
</evidence>
<feature type="active site" description="Nucleophile" evidence="7 8">
    <location>
        <position position="125"/>
    </location>
</feature>
<evidence type="ECO:0000256" key="4">
    <source>
        <dbReference type="ARBA" id="ARBA00022525"/>
    </source>
</evidence>
<evidence type="ECO:0000313" key="10">
    <source>
        <dbReference type="EMBL" id="CEO99484.1"/>
    </source>
</evidence>
<dbReference type="OrthoDB" id="64220at2759"/>
<dbReference type="Proteomes" id="UP000290189">
    <property type="component" value="Unassembled WGS sequence"/>
</dbReference>
<keyword evidence="4" id="KW-0964">Secreted</keyword>
<name>A0A0G4IWF4_PLABS</name>
<comment type="similarity">
    <text evidence="2">Belongs to the peptidase C26 family.</text>
</comment>
<feature type="signal peptide" evidence="9">
    <location>
        <begin position="1"/>
        <end position="21"/>
    </location>
</feature>
<evidence type="ECO:0000256" key="5">
    <source>
        <dbReference type="ARBA" id="ARBA00022729"/>
    </source>
</evidence>
<dbReference type="InterPro" id="IPR011697">
    <property type="entry name" value="Peptidase_C26"/>
</dbReference>
<dbReference type="InterPro" id="IPR029062">
    <property type="entry name" value="Class_I_gatase-like"/>
</dbReference>
<dbReference type="InterPro" id="IPR015527">
    <property type="entry name" value="Pept_C26_g-glut_hydrolase"/>
</dbReference>
<dbReference type="SUPFAM" id="SSF52317">
    <property type="entry name" value="Class I glutamine amidotransferase-like"/>
    <property type="match status" value="1"/>
</dbReference>
<geneLocation type="mitochondrion" evidence="11"/>
<evidence type="ECO:0000313" key="13">
    <source>
        <dbReference type="Proteomes" id="UP000290189"/>
    </source>
</evidence>
<dbReference type="STRING" id="37360.A0A0G4IWF4"/>